<protein>
    <submittedName>
        <fullName evidence="1">Uncharacterized protein</fullName>
    </submittedName>
</protein>
<evidence type="ECO:0000313" key="2">
    <source>
        <dbReference type="Proteomes" id="UP000294530"/>
    </source>
</evidence>
<dbReference type="KEGG" id="blac:94350540"/>
<dbReference type="GeneID" id="94350540"/>
<dbReference type="EMBL" id="SHOA02000016">
    <property type="protein sequence ID" value="TDH69005.1"/>
    <property type="molecule type" value="Genomic_DNA"/>
</dbReference>
<gene>
    <name evidence="1" type="ORF">CCR75_006802</name>
</gene>
<accession>A0A976FLH8</accession>
<dbReference type="AlphaFoldDB" id="A0A976FLH8"/>
<dbReference type="RefSeq" id="XP_067818504.1">
    <property type="nucleotide sequence ID" value="XM_067964869.1"/>
</dbReference>
<dbReference type="OrthoDB" id="166258at2759"/>
<sequence>MQDAIKKKLDQRVIEGETPTAKRVRLSPPMLPQLSKMPVSSSLPPLLPLRTVSVSTSVKDSLGHLTASVTVKRSAQELLDLRRKYLGDIVMVIQELKVVLTYGPGSAYFDAPVQPSVVLKLVRTVQTLEKLRALLVMDPSRLRRVSLAQLDTVEQQIKTNLLPLATLLRSFDNEAYCECAVPVGGSNVKIVQGYNYDCDTETMLSPSRATVTPLRRHDWHFLSIALSLQL</sequence>
<name>A0A976FLH8_BRELC</name>
<evidence type="ECO:0000313" key="1">
    <source>
        <dbReference type="EMBL" id="TDH69005.1"/>
    </source>
</evidence>
<dbReference type="Proteomes" id="UP000294530">
    <property type="component" value="Unassembled WGS sequence"/>
</dbReference>
<organism evidence="1 2">
    <name type="scientific">Bremia lactucae</name>
    <name type="common">Lettuce downy mildew</name>
    <dbReference type="NCBI Taxonomy" id="4779"/>
    <lineage>
        <taxon>Eukaryota</taxon>
        <taxon>Sar</taxon>
        <taxon>Stramenopiles</taxon>
        <taxon>Oomycota</taxon>
        <taxon>Peronosporomycetes</taxon>
        <taxon>Peronosporales</taxon>
        <taxon>Peronosporaceae</taxon>
        <taxon>Bremia</taxon>
    </lineage>
</organism>
<proteinExistence type="predicted"/>
<keyword evidence="2" id="KW-1185">Reference proteome</keyword>
<reference evidence="1 2" key="1">
    <citation type="journal article" date="2021" name="Genome Biol.">
        <title>AFLAP: assembly-free linkage analysis pipeline using k-mers from genome sequencing data.</title>
        <authorList>
            <person name="Fletcher K."/>
            <person name="Zhang L."/>
            <person name="Gil J."/>
            <person name="Han R."/>
            <person name="Cavanaugh K."/>
            <person name="Michelmore R."/>
        </authorList>
    </citation>
    <scope>NUCLEOTIDE SEQUENCE [LARGE SCALE GENOMIC DNA]</scope>
    <source>
        <strain evidence="1 2">SF5</strain>
    </source>
</reference>
<comment type="caution">
    <text evidence="1">The sequence shown here is derived from an EMBL/GenBank/DDBJ whole genome shotgun (WGS) entry which is preliminary data.</text>
</comment>